<feature type="signal peptide" evidence="7">
    <location>
        <begin position="1"/>
        <end position="30"/>
    </location>
</feature>
<dbReference type="SUPFAM" id="SSF52743">
    <property type="entry name" value="Subtilisin-like"/>
    <property type="match status" value="1"/>
</dbReference>
<protein>
    <submittedName>
        <fullName evidence="9">Extracellular serine protease</fullName>
    </submittedName>
</protein>
<dbReference type="PRINTS" id="PR00723">
    <property type="entry name" value="SUBTILISIN"/>
</dbReference>
<proteinExistence type="inferred from homology"/>
<evidence type="ECO:0000256" key="1">
    <source>
        <dbReference type="ARBA" id="ARBA00011073"/>
    </source>
</evidence>
<dbReference type="PROSITE" id="PS00138">
    <property type="entry name" value="SUBTILASE_SER"/>
    <property type="match status" value="1"/>
</dbReference>
<dbReference type="NCBIfam" id="TIGR01414">
    <property type="entry name" value="autotrans_barl"/>
    <property type="match status" value="1"/>
</dbReference>
<dbReference type="PANTHER" id="PTHR43806:SF11">
    <property type="entry name" value="CEREVISIN-RELATED"/>
    <property type="match status" value="1"/>
</dbReference>
<dbReference type="GO" id="GO:0006508">
    <property type="term" value="P:proteolysis"/>
    <property type="evidence" value="ECO:0007669"/>
    <property type="project" value="UniProtKB-KW"/>
</dbReference>
<dbReference type="Proteomes" id="UP001055156">
    <property type="component" value="Unassembled WGS sequence"/>
</dbReference>
<evidence type="ECO:0000256" key="4">
    <source>
        <dbReference type="ARBA" id="ARBA00022801"/>
    </source>
</evidence>
<gene>
    <name evidence="9" type="ORF">LKMONMHP_2516</name>
</gene>
<dbReference type="RefSeq" id="WP_238311452.1">
    <property type="nucleotide sequence ID" value="NZ_BPQV01000006.1"/>
</dbReference>
<dbReference type="InterPro" id="IPR022398">
    <property type="entry name" value="Peptidase_S8_His-AS"/>
</dbReference>
<keyword evidence="3 7" id="KW-0732">Signal</keyword>
<evidence type="ECO:0000256" key="3">
    <source>
        <dbReference type="ARBA" id="ARBA00022729"/>
    </source>
</evidence>
<dbReference type="Pfam" id="PF03797">
    <property type="entry name" value="Autotransporter"/>
    <property type="match status" value="1"/>
</dbReference>
<feature type="domain" description="Autotransporter" evidence="8">
    <location>
        <begin position="821"/>
        <end position="1098"/>
    </location>
</feature>
<dbReference type="PROSITE" id="PS00137">
    <property type="entry name" value="SUBTILASE_HIS"/>
    <property type="match status" value="1"/>
</dbReference>
<sequence>MIARGYLRFGLHVLLASMMLAGVRIAPASAQQAGGLDLATFPYFPQRSSPGAPVDPYGSLIDRPSLAAGTPNATRLEFNANWGNRAIGQGAALTATETRNGMPVDGLTGRGVTVAVIDSGIDARFQTANPADGFSSVHPEFLNRLDIRSRAFIENEGSSLDIFDRDGHGTHVAGTVGAARDGVGMMGIAPEANLLVLKGIGAKTETASFDSTSALVYAASLPDVRVINGSYGPMIPKGSTIWNTEQGGASLDREYRAVYAALAAGKVLVYANGNDGIDSPVQARNPSGVPLFPFIRPANARSGVYNDAGKNYDFSALASLPGSIVAVANLDASLTISPNSNRCGVTARWCVSAPGGGEGSGAEGILSAYPRTLPGLPGLPAGTNYVYEAGTSMAAPHVAGALAVLFQAYPTYLALDIVRLLFATAQDLGAKGIDDVYGHGLIRLDRALSAPLIDPNAAANSESLGAGETRYWSAPFTAAGSLVVTGASREPGTGSELVVAGRTTVRGAVRAESVDIEVDGTLTTPHLTIATNASLSGEGDIFGNVDVRGLFSPGSGNSGDLVIHGNLSMAQGSAFLAFLDGSDHEEAGIGYSLAVVTGIGNTFTAGGHLVFDMVGMPAGTVVVPLGSKIPVVLAENGARILGRFESIEVTSENGATGLPDASRIDLLYRPDAIVGAVTPAAYARLEANGVAMTGRQRAVGGALDRARGAPGDPMSERALDLFDPLFDLSAQALPRAFDQLSGAGSSASAQASVEDARRFGGVIGQRLAAVRGGTAGVQAGFAPNLGTVESGTGGLFVSPTNLLPTRFAALDGEAAAGLAPIQRAGAGVWGLGFGSGFRIGQDASGPGLRAQGGGIALGVDRAVDAEFVLGGAFGYARSGVSSAGVRGNADTYLGAAYLGFQRGGLEVDASAGLAYAILDTVRTFQPFGTPLTARQKADGLGALASVETGYRVAIPTSAGRLDVKPLVGFAYHDLHRGAFTETGRFGLGFAAQTFGRATTLVGARTGLDLVGADGLRFRPELRIGWTHDLLQASPFGTAALLDQPFLARDARPGRDGALIEASLSVWSSESVSVFAGFRGEYRAQGASHQGHAGLRLAW</sequence>
<name>A0ABQ4T9B9_METOR</name>
<dbReference type="PANTHER" id="PTHR43806">
    <property type="entry name" value="PEPTIDASE S8"/>
    <property type="match status" value="1"/>
</dbReference>
<reference evidence="9" key="2">
    <citation type="submission" date="2021-08" db="EMBL/GenBank/DDBJ databases">
        <authorList>
            <person name="Tani A."/>
            <person name="Ola A."/>
            <person name="Ogura Y."/>
            <person name="Katsura K."/>
            <person name="Hayashi T."/>
        </authorList>
    </citation>
    <scope>NUCLEOTIDE SEQUENCE</scope>
    <source>
        <strain evidence="9">NBRC 15689</strain>
    </source>
</reference>
<accession>A0ABQ4T9B9</accession>
<dbReference type="InterPro" id="IPR015500">
    <property type="entry name" value="Peptidase_S8_subtilisin-rel"/>
</dbReference>
<dbReference type="InterPro" id="IPR036709">
    <property type="entry name" value="Autotransporte_beta_dom_sf"/>
</dbReference>
<evidence type="ECO:0000256" key="7">
    <source>
        <dbReference type="SAM" id="SignalP"/>
    </source>
</evidence>
<keyword evidence="10" id="KW-1185">Reference proteome</keyword>
<dbReference type="Gene3D" id="3.40.50.200">
    <property type="entry name" value="Peptidase S8/S53 domain"/>
    <property type="match status" value="1"/>
</dbReference>
<dbReference type="GO" id="GO:0008233">
    <property type="term" value="F:peptidase activity"/>
    <property type="evidence" value="ECO:0007669"/>
    <property type="project" value="UniProtKB-KW"/>
</dbReference>
<evidence type="ECO:0000256" key="2">
    <source>
        <dbReference type="ARBA" id="ARBA00022670"/>
    </source>
</evidence>
<dbReference type="PROSITE" id="PS51208">
    <property type="entry name" value="AUTOTRANSPORTER"/>
    <property type="match status" value="1"/>
</dbReference>
<dbReference type="InterPro" id="IPR005546">
    <property type="entry name" value="Autotransporte_beta"/>
</dbReference>
<dbReference type="EMBL" id="BPQV01000006">
    <property type="protein sequence ID" value="GJE27656.1"/>
    <property type="molecule type" value="Genomic_DNA"/>
</dbReference>
<dbReference type="InterPro" id="IPR006315">
    <property type="entry name" value="OM_autotransptr_brl_dom"/>
</dbReference>
<dbReference type="InterPro" id="IPR036852">
    <property type="entry name" value="Peptidase_S8/S53_dom_sf"/>
</dbReference>
<feature type="active site" description="Charge relay system" evidence="6">
    <location>
        <position position="118"/>
    </location>
</feature>
<evidence type="ECO:0000313" key="10">
    <source>
        <dbReference type="Proteomes" id="UP001055156"/>
    </source>
</evidence>
<organism evidence="9 10">
    <name type="scientific">Methylobacterium organophilum</name>
    <dbReference type="NCBI Taxonomy" id="410"/>
    <lineage>
        <taxon>Bacteria</taxon>
        <taxon>Pseudomonadati</taxon>
        <taxon>Pseudomonadota</taxon>
        <taxon>Alphaproteobacteria</taxon>
        <taxon>Hyphomicrobiales</taxon>
        <taxon>Methylobacteriaceae</taxon>
        <taxon>Methylobacterium</taxon>
    </lineage>
</organism>
<feature type="chain" id="PRO_5046573166" evidence="7">
    <location>
        <begin position="31"/>
        <end position="1098"/>
    </location>
</feature>
<comment type="caution">
    <text evidence="9">The sequence shown here is derived from an EMBL/GenBank/DDBJ whole genome shotgun (WGS) entry which is preliminary data.</text>
</comment>
<evidence type="ECO:0000256" key="5">
    <source>
        <dbReference type="ARBA" id="ARBA00022825"/>
    </source>
</evidence>
<reference evidence="9" key="1">
    <citation type="journal article" date="2021" name="Front. Microbiol.">
        <title>Comprehensive Comparative Genomics and Phenotyping of Methylobacterium Species.</title>
        <authorList>
            <person name="Alessa O."/>
            <person name="Ogura Y."/>
            <person name="Fujitani Y."/>
            <person name="Takami H."/>
            <person name="Hayashi T."/>
            <person name="Sahin N."/>
            <person name="Tani A."/>
        </authorList>
    </citation>
    <scope>NUCLEOTIDE SEQUENCE</scope>
    <source>
        <strain evidence="9">NBRC 15689</strain>
    </source>
</reference>
<dbReference type="InterPro" id="IPR050131">
    <property type="entry name" value="Peptidase_S8_subtilisin-like"/>
</dbReference>
<keyword evidence="2 6" id="KW-0645">Protease</keyword>
<evidence type="ECO:0000259" key="8">
    <source>
        <dbReference type="PROSITE" id="PS51208"/>
    </source>
</evidence>
<dbReference type="InterPro" id="IPR000209">
    <property type="entry name" value="Peptidase_S8/S53_dom"/>
</dbReference>
<dbReference type="InterPro" id="IPR034061">
    <property type="entry name" value="Peptidases_S8_Autotransporter"/>
</dbReference>
<feature type="active site" description="Charge relay system" evidence="6">
    <location>
        <position position="168"/>
    </location>
</feature>
<dbReference type="SMART" id="SM00869">
    <property type="entry name" value="Autotransporter"/>
    <property type="match status" value="1"/>
</dbReference>
<dbReference type="CDD" id="cd04848">
    <property type="entry name" value="Peptidases_S8_Autotransporter_serine_protease_like"/>
    <property type="match status" value="1"/>
</dbReference>
<keyword evidence="5 6" id="KW-0720">Serine protease</keyword>
<dbReference type="SUPFAM" id="SSF103515">
    <property type="entry name" value="Autotransporter"/>
    <property type="match status" value="1"/>
</dbReference>
<dbReference type="InterPro" id="IPR023828">
    <property type="entry name" value="Peptidase_S8_Ser-AS"/>
</dbReference>
<keyword evidence="4 6" id="KW-0378">Hydrolase</keyword>
<comment type="similarity">
    <text evidence="1 6">Belongs to the peptidase S8 family.</text>
</comment>
<dbReference type="Gene3D" id="2.40.128.130">
    <property type="entry name" value="Autotransporter beta-domain"/>
    <property type="match status" value="1"/>
</dbReference>
<dbReference type="PROSITE" id="PS51892">
    <property type="entry name" value="SUBTILASE"/>
    <property type="match status" value="1"/>
</dbReference>
<evidence type="ECO:0000313" key="9">
    <source>
        <dbReference type="EMBL" id="GJE27656.1"/>
    </source>
</evidence>
<dbReference type="Pfam" id="PF00082">
    <property type="entry name" value="Peptidase_S8"/>
    <property type="match status" value="1"/>
</dbReference>
<feature type="active site" description="Charge relay system" evidence="6">
    <location>
        <position position="392"/>
    </location>
</feature>
<evidence type="ECO:0000256" key="6">
    <source>
        <dbReference type="PROSITE-ProRule" id="PRU01240"/>
    </source>
</evidence>